<dbReference type="GO" id="GO:0019521">
    <property type="term" value="P:D-gluconate metabolic process"/>
    <property type="evidence" value="ECO:0007669"/>
    <property type="project" value="UniProtKB-KW"/>
</dbReference>
<dbReference type="GO" id="GO:0005524">
    <property type="term" value="F:ATP binding"/>
    <property type="evidence" value="ECO:0007669"/>
    <property type="project" value="UniProtKB-KW"/>
</dbReference>
<comment type="catalytic activity">
    <reaction evidence="9 10">
        <text>D-gluconate + ATP = 6-phospho-D-gluconate + ADP + H(+)</text>
        <dbReference type="Rhea" id="RHEA:19433"/>
        <dbReference type="ChEBI" id="CHEBI:15378"/>
        <dbReference type="ChEBI" id="CHEBI:18391"/>
        <dbReference type="ChEBI" id="CHEBI:30616"/>
        <dbReference type="ChEBI" id="CHEBI:58759"/>
        <dbReference type="ChEBI" id="CHEBI:456216"/>
        <dbReference type="EC" id="2.7.1.12"/>
    </reaction>
</comment>
<dbReference type="InterPro" id="IPR006001">
    <property type="entry name" value="Therm_gnt_kin"/>
</dbReference>
<dbReference type="PANTHER" id="PTHR43442:SF3">
    <property type="entry name" value="GLUCONOKINASE-RELATED"/>
    <property type="match status" value="1"/>
</dbReference>
<evidence type="ECO:0000256" key="2">
    <source>
        <dbReference type="ARBA" id="ARBA00008420"/>
    </source>
</evidence>
<evidence type="ECO:0000313" key="12">
    <source>
        <dbReference type="Proteomes" id="UP000515570"/>
    </source>
</evidence>
<keyword evidence="4 10" id="KW-0808">Transferase</keyword>
<dbReference type="PANTHER" id="PTHR43442">
    <property type="entry name" value="GLUCONOKINASE-RELATED"/>
    <property type="match status" value="1"/>
</dbReference>
<organism evidence="11 12">
    <name type="scientific">Corynebacterium hindlerae</name>
    <dbReference type="NCBI Taxonomy" id="699041"/>
    <lineage>
        <taxon>Bacteria</taxon>
        <taxon>Bacillati</taxon>
        <taxon>Actinomycetota</taxon>
        <taxon>Actinomycetes</taxon>
        <taxon>Mycobacteriales</taxon>
        <taxon>Corynebacteriaceae</taxon>
        <taxon>Corynebacterium</taxon>
    </lineage>
</organism>
<comment type="pathway">
    <text evidence="1">Carbohydrate acid metabolism.</text>
</comment>
<evidence type="ECO:0000256" key="5">
    <source>
        <dbReference type="ARBA" id="ARBA00022741"/>
    </source>
</evidence>
<proteinExistence type="inferred from homology"/>
<sequence>MAHQPMHVVLMGVSGCGKTSVASAISNKLGWPYAEADDFHPEANKTKMAAGIALTDEDRWPWLDSLKDWMTHHAAAGNSTVVTCSALKRSYRDLLTQAKGEVLFVHLDGPQELIAERMTKRVGHFMPTTLLPSQFATLERLDESENGITVDITPAIPDLVEKVLGEISLRQG</sequence>
<evidence type="ECO:0000256" key="1">
    <source>
        <dbReference type="ARBA" id="ARBA00004761"/>
    </source>
</evidence>
<evidence type="ECO:0000256" key="8">
    <source>
        <dbReference type="ARBA" id="ARBA00023064"/>
    </source>
</evidence>
<keyword evidence="5 10" id="KW-0547">Nucleotide-binding</keyword>
<gene>
    <name evidence="11" type="ORF">HW450_09980</name>
</gene>
<dbReference type="GO" id="GO:0046316">
    <property type="term" value="F:gluconokinase activity"/>
    <property type="evidence" value="ECO:0007669"/>
    <property type="project" value="UniProtKB-EC"/>
</dbReference>
<evidence type="ECO:0000256" key="3">
    <source>
        <dbReference type="ARBA" id="ARBA00012054"/>
    </source>
</evidence>
<dbReference type="NCBIfam" id="TIGR01313">
    <property type="entry name" value="therm_gnt_kin"/>
    <property type="match status" value="1"/>
</dbReference>
<dbReference type="SUPFAM" id="SSF52540">
    <property type="entry name" value="P-loop containing nucleoside triphosphate hydrolases"/>
    <property type="match status" value="1"/>
</dbReference>
<dbReference type="FunFam" id="3.40.50.300:FF:000522">
    <property type="entry name" value="Gluconokinase"/>
    <property type="match status" value="1"/>
</dbReference>
<dbReference type="EMBL" id="CP059833">
    <property type="protein sequence ID" value="QMV84670.1"/>
    <property type="molecule type" value="Genomic_DNA"/>
</dbReference>
<dbReference type="InterPro" id="IPR027417">
    <property type="entry name" value="P-loop_NTPase"/>
</dbReference>
<evidence type="ECO:0000256" key="9">
    <source>
        <dbReference type="ARBA" id="ARBA00048090"/>
    </source>
</evidence>
<name>A0A7G5FDH9_9CORY</name>
<keyword evidence="7 10" id="KW-0067">ATP-binding</keyword>
<evidence type="ECO:0000313" key="11">
    <source>
        <dbReference type="EMBL" id="QMV84670.1"/>
    </source>
</evidence>
<evidence type="ECO:0000256" key="7">
    <source>
        <dbReference type="ARBA" id="ARBA00022840"/>
    </source>
</evidence>
<protein>
    <recommendedName>
        <fullName evidence="3 10">Gluconokinase</fullName>
        <ecNumber evidence="3 10">2.7.1.12</ecNumber>
    </recommendedName>
</protein>
<evidence type="ECO:0000256" key="6">
    <source>
        <dbReference type="ARBA" id="ARBA00022777"/>
    </source>
</evidence>
<dbReference type="GO" id="GO:0005737">
    <property type="term" value="C:cytoplasm"/>
    <property type="evidence" value="ECO:0007669"/>
    <property type="project" value="TreeGrafter"/>
</dbReference>
<keyword evidence="6 10" id="KW-0418">Kinase</keyword>
<keyword evidence="12" id="KW-1185">Reference proteome</keyword>
<dbReference type="Proteomes" id="UP000515570">
    <property type="component" value="Chromosome"/>
</dbReference>
<dbReference type="CDD" id="cd02021">
    <property type="entry name" value="GntK"/>
    <property type="match status" value="1"/>
</dbReference>
<keyword evidence="8" id="KW-0311">Gluconate utilization</keyword>
<reference evidence="11 12" key="1">
    <citation type="submission" date="2020-07" db="EMBL/GenBank/DDBJ databases">
        <title>non toxigenic Corynebacterium sp. nov from a clinical source.</title>
        <authorList>
            <person name="Bernier A.-M."/>
            <person name="Bernard K."/>
        </authorList>
    </citation>
    <scope>NUCLEOTIDE SEQUENCE [LARGE SCALE GENOMIC DNA]</scope>
    <source>
        <strain evidence="12">NML 93-0612</strain>
    </source>
</reference>
<comment type="similarity">
    <text evidence="2 10">Belongs to the gluconokinase GntK/GntV family.</text>
</comment>
<dbReference type="Pfam" id="PF13671">
    <property type="entry name" value="AAA_33"/>
    <property type="match status" value="1"/>
</dbReference>
<accession>A0A7G5FDH9</accession>
<evidence type="ECO:0000256" key="10">
    <source>
        <dbReference type="RuleBase" id="RU363066"/>
    </source>
</evidence>
<dbReference type="RefSeq" id="WP_182385478.1">
    <property type="nucleotide sequence ID" value="NZ_CP059833.1"/>
</dbReference>
<dbReference type="AlphaFoldDB" id="A0A7G5FDH9"/>
<dbReference type="Gene3D" id="3.40.50.300">
    <property type="entry name" value="P-loop containing nucleotide triphosphate hydrolases"/>
    <property type="match status" value="1"/>
</dbReference>
<evidence type="ECO:0000256" key="4">
    <source>
        <dbReference type="ARBA" id="ARBA00022679"/>
    </source>
</evidence>
<dbReference type="EC" id="2.7.1.12" evidence="3 10"/>